<evidence type="ECO:0000256" key="1">
    <source>
        <dbReference type="SAM" id="Phobius"/>
    </source>
</evidence>
<accession>A0A0E9QU26</accession>
<evidence type="ECO:0000313" key="2">
    <source>
        <dbReference type="EMBL" id="JAH19942.1"/>
    </source>
</evidence>
<dbReference type="AlphaFoldDB" id="A0A0E9QU26"/>
<keyword evidence="1" id="KW-0472">Membrane</keyword>
<proteinExistence type="predicted"/>
<name>A0A0E9QU26_ANGAN</name>
<organism evidence="2">
    <name type="scientific">Anguilla anguilla</name>
    <name type="common">European freshwater eel</name>
    <name type="synonym">Muraena anguilla</name>
    <dbReference type="NCBI Taxonomy" id="7936"/>
    <lineage>
        <taxon>Eukaryota</taxon>
        <taxon>Metazoa</taxon>
        <taxon>Chordata</taxon>
        <taxon>Craniata</taxon>
        <taxon>Vertebrata</taxon>
        <taxon>Euteleostomi</taxon>
        <taxon>Actinopterygii</taxon>
        <taxon>Neopterygii</taxon>
        <taxon>Teleostei</taxon>
        <taxon>Anguilliformes</taxon>
        <taxon>Anguillidae</taxon>
        <taxon>Anguilla</taxon>
    </lineage>
</organism>
<reference evidence="2" key="2">
    <citation type="journal article" date="2015" name="Fish Shellfish Immunol.">
        <title>Early steps in the European eel (Anguilla anguilla)-Vibrio vulnificus interaction in the gills: Role of the RtxA13 toxin.</title>
        <authorList>
            <person name="Callol A."/>
            <person name="Pajuelo D."/>
            <person name="Ebbesson L."/>
            <person name="Teles M."/>
            <person name="MacKenzie S."/>
            <person name="Amaro C."/>
        </authorList>
    </citation>
    <scope>NUCLEOTIDE SEQUENCE</scope>
</reference>
<protein>
    <submittedName>
        <fullName evidence="2">Uncharacterized protein</fullName>
    </submittedName>
</protein>
<feature type="transmembrane region" description="Helical" evidence="1">
    <location>
        <begin position="14"/>
        <end position="36"/>
    </location>
</feature>
<keyword evidence="1" id="KW-1133">Transmembrane helix</keyword>
<sequence>MLVETPRIMWSLDLLLYSNFALSLSTTCCFSTYHLFWTKQHS</sequence>
<keyword evidence="1" id="KW-0812">Transmembrane</keyword>
<reference evidence="2" key="1">
    <citation type="submission" date="2014-11" db="EMBL/GenBank/DDBJ databases">
        <authorList>
            <person name="Amaro Gonzalez C."/>
        </authorList>
    </citation>
    <scope>NUCLEOTIDE SEQUENCE</scope>
</reference>
<dbReference type="EMBL" id="GBXM01088635">
    <property type="protein sequence ID" value="JAH19942.1"/>
    <property type="molecule type" value="Transcribed_RNA"/>
</dbReference>